<comment type="caution">
    <text evidence="7">The sequence shown here is derived from an EMBL/GenBank/DDBJ whole genome shotgun (WGS) entry which is preliminary data.</text>
</comment>
<evidence type="ECO:0000256" key="5">
    <source>
        <dbReference type="SAM" id="Phobius"/>
    </source>
</evidence>
<evidence type="ECO:0000256" key="1">
    <source>
        <dbReference type="ARBA" id="ARBA00004613"/>
    </source>
</evidence>
<evidence type="ECO:0000256" key="3">
    <source>
        <dbReference type="ARBA" id="ARBA00022525"/>
    </source>
</evidence>
<dbReference type="GO" id="GO:0007608">
    <property type="term" value="P:sensory perception of smell"/>
    <property type="evidence" value="ECO:0007669"/>
    <property type="project" value="TreeGrafter"/>
</dbReference>
<dbReference type="SUPFAM" id="SSF47565">
    <property type="entry name" value="Insect pheromone/odorant-binding proteins"/>
    <property type="match status" value="2"/>
</dbReference>
<gene>
    <name evidence="7" type="ORF">RN001_007543</name>
</gene>
<name>A0AAN7PY93_9COLE</name>
<feature type="signal peptide" evidence="6">
    <location>
        <begin position="1"/>
        <end position="15"/>
    </location>
</feature>
<organism evidence="7 8">
    <name type="scientific">Aquatica leii</name>
    <dbReference type="NCBI Taxonomy" id="1421715"/>
    <lineage>
        <taxon>Eukaryota</taxon>
        <taxon>Metazoa</taxon>
        <taxon>Ecdysozoa</taxon>
        <taxon>Arthropoda</taxon>
        <taxon>Hexapoda</taxon>
        <taxon>Insecta</taxon>
        <taxon>Pterygota</taxon>
        <taxon>Neoptera</taxon>
        <taxon>Endopterygota</taxon>
        <taxon>Coleoptera</taxon>
        <taxon>Polyphaga</taxon>
        <taxon>Elateriformia</taxon>
        <taxon>Elateroidea</taxon>
        <taxon>Lampyridae</taxon>
        <taxon>Luciolinae</taxon>
        <taxon>Aquatica</taxon>
    </lineage>
</organism>
<keyword evidence="4 6" id="KW-0732">Signal</keyword>
<dbReference type="GO" id="GO:0005549">
    <property type="term" value="F:odorant binding"/>
    <property type="evidence" value="ECO:0007669"/>
    <property type="project" value="InterPro"/>
</dbReference>
<feature type="transmembrane region" description="Helical" evidence="5">
    <location>
        <begin position="133"/>
        <end position="157"/>
    </location>
</feature>
<feature type="chain" id="PRO_5042893481" evidence="6">
    <location>
        <begin position="16"/>
        <end position="271"/>
    </location>
</feature>
<evidence type="ECO:0000313" key="7">
    <source>
        <dbReference type="EMBL" id="KAK4879397.1"/>
    </source>
</evidence>
<dbReference type="Gene3D" id="1.10.238.20">
    <property type="entry name" value="Pheromone/general odorant binding protein domain"/>
    <property type="match status" value="2"/>
</dbReference>
<dbReference type="EMBL" id="JARPUR010000003">
    <property type="protein sequence ID" value="KAK4879397.1"/>
    <property type="molecule type" value="Genomic_DNA"/>
</dbReference>
<dbReference type="InterPro" id="IPR006170">
    <property type="entry name" value="PBP/GOBP"/>
</dbReference>
<dbReference type="Pfam" id="PF01395">
    <property type="entry name" value="PBP_GOBP"/>
    <property type="match status" value="2"/>
</dbReference>
<dbReference type="GO" id="GO:0005615">
    <property type="term" value="C:extracellular space"/>
    <property type="evidence" value="ECO:0007669"/>
    <property type="project" value="TreeGrafter"/>
</dbReference>
<evidence type="ECO:0000256" key="6">
    <source>
        <dbReference type="SAM" id="SignalP"/>
    </source>
</evidence>
<keyword evidence="5" id="KW-1133">Transmembrane helix</keyword>
<sequence>MKLLLLLITLTTINCQRKIPPYVIGIWKNLTEEHNAECLKISKANPDYIEKILIDVHATDEKSFHCYIGCIYEKLNFITPNGDANLDVILEKAPYLTAELTLKCDAEAQSGEDLCEKSFISLHCIIHNFSKDILYSVYAMKTVVVLNIFICLGYAMIPYERMDDWKALADVNANECILESGANPIIAKQMFENHKLVDEEHIRCYFKCLALKNEIMSKDGVFFEDEVIKKIPHVTKEIAQRCITKGRTEKDICKKTYLVAFCITEENYVTL</sequence>
<evidence type="ECO:0000256" key="2">
    <source>
        <dbReference type="ARBA" id="ARBA00008098"/>
    </source>
</evidence>
<dbReference type="InterPro" id="IPR036728">
    <property type="entry name" value="PBP_GOBP_sf"/>
</dbReference>
<dbReference type="Proteomes" id="UP001353858">
    <property type="component" value="Unassembled WGS sequence"/>
</dbReference>
<dbReference type="CDD" id="cd23992">
    <property type="entry name" value="PBP_GOBP"/>
    <property type="match status" value="2"/>
</dbReference>
<accession>A0AAN7PY93</accession>
<evidence type="ECO:0000313" key="8">
    <source>
        <dbReference type="Proteomes" id="UP001353858"/>
    </source>
</evidence>
<comment type="subcellular location">
    <subcellularLocation>
        <location evidence="1">Secreted</location>
    </subcellularLocation>
</comment>
<keyword evidence="8" id="KW-1185">Reference proteome</keyword>
<reference evidence="8" key="1">
    <citation type="submission" date="2023-01" db="EMBL/GenBank/DDBJ databases">
        <title>Key to firefly adult light organ development and bioluminescence: homeobox transcription factors regulate luciferase expression and transportation to peroxisome.</title>
        <authorList>
            <person name="Fu X."/>
        </authorList>
    </citation>
    <scope>NUCLEOTIDE SEQUENCE [LARGE SCALE GENOMIC DNA]</scope>
</reference>
<protein>
    <submittedName>
        <fullName evidence="7">Uncharacterized protein</fullName>
    </submittedName>
</protein>
<dbReference type="SMART" id="SM00708">
    <property type="entry name" value="PhBP"/>
    <property type="match status" value="2"/>
</dbReference>
<keyword evidence="5" id="KW-0472">Membrane</keyword>
<dbReference type="PANTHER" id="PTHR11857">
    <property type="entry name" value="ODORANT BINDING PROTEIN-RELATED"/>
    <property type="match status" value="1"/>
</dbReference>
<keyword evidence="3" id="KW-0964">Secreted</keyword>
<proteinExistence type="inferred from homology"/>
<comment type="similarity">
    <text evidence="2">Belongs to the PBP/GOBP family.</text>
</comment>
<dbReference type="PANTHER" id="PTHR11857:SF43">
    <property type="entry name" value="GEO07291P1-RELATED"/>
    <property type="match status" value="1"/>
</dbReference>
<keyword evidence="5" id="KW-0812">Transmembrane</keyword>
<evidence type="ECO:0000256" key="4">
    <source>
        <dbReference type="ARBA" id="ARBA00022729"/>
    </source>
</evidence>
<dbReference type="AlphaFoldDB" id="A0AAN7PY93"/>